<dbReference type="MEROPS" id="S12.950"/>
<name>C4JL28_UNCRE</name>
<dbReference type="RefSeq" id="XP_002540730.1">
    <property type="nucleotide sequence ID" value="XM_002540684.1"/>
</dbReference>
<dbReference type="SUPFAM" id="SSF56601">
    <property type="entry name" value="beta-lactamase/transpeptidase-like"/>
    <property type="match status" value="1"/>
</dbReference>
<dbReference type="VEuPathDB" id="FungiDB:UREG_00243"/>
<dbReference type="AlphaFoldDB" id="C4JL28"/>
<feature type="domain" description="Beta-lactamase-related" evidence="3">
    <location>
        <begin position="9"/>
        <end position="381"/>
    </location>
</feature>
<dbReference type="InterPro" id="IPR001466">
    <property type="entry name" value="Beta-lactam-related"/>
</dbReference>
<dbReference type="eggNOG" id="ENOG502S4UR">
    <property type="taxonomic scope" value="Eukaryota"/>
</dbReference>
<dbReference type="HOGENOM" id="CLU_020027_11_1_1"/>
<dbReference type="InterPro" id="IPR050789">
    <property type="entry name" value="Diverse_Enzym_Activities"/>
</dbReference>
<dbReference type="STRING" id="336963.C4JL28"/>
<dbReference type="Gene3D" id="3.40.710.10">
    <property type="entry name" value="DD-peptidase/beta-lactamase superfamily"/>
    <property type="match status" value="1"/>
</dbReference>
<dbReference type="OrthoDB" id="428260at2759"/>
<dbReference type="OMA" id="GMFNSSW"/>
<reference evidence="5" key="1">
    <citation type="journal article" date="2009" name="Genome Res.">
        <title>Comparative genomic analyses of the human fungal pathogens Coccidioides and their relatives.</title>
        <authorList>
            <person name="Sharpton T.J."/>
            <person name="Stajich J.E."/>
            <person name="Rounsley S.D."/>
            <person name="Gardner M.J."/>
            <person name="Wortman J.R."/>
            <person name="Jordar V.S."/>
            <person name="Maiti R."/>
            <person name="Kodira C.D."/>
            <person name="Neafsey D.E."/>
            <person name="Zeng Q."/>
            <person name="Hung C.-Y."/>
            <person name="McMahan C."/>
            <person name="Muszewska A."/>
            <person name="Grynberg M."/>
            <person name="Mandel M.A."/>
            <person name="Kellner E.M."/>
            <person name="Barker B.M."/>
            <person name="Galgiani J.N."/>
            <person name="Orbach M.J."/>
            <person name="Kirkland T.N."/>
            <person name="Cole G.T."/>
            <person name="Henn M.R."/>
            <person name="Birren B.W."/>
            <person name="Taylor J.W."/>
        </authorList>
    </citation>
    <scope>NUCLEOTIDE SEQUENCE [LARGE SCALE GENOMIC DNA]</scope>
    <source>
        <strain evidence="5">UAMH 1704</strain>
    </source>
</reference>
<organism evidence="4 5">
    <name type="scientific">Uncinocarpus reesii (strain UAMH 1704)</name>
    <dbReference type="NCBI Taxonomy" id="336963"/>
    <lineage>
        <taxon>Eukaryota</taxon>
        <taxon>Fungi</taxon>
        <taxon>Dikarya</taxon>
        <taxon>Ascomycota</taxon>
        <taxon>Pezizomycotina</taxon>
        <taxon>Eurotiomycetes</taxon>
        <taxon>Eurotiomycetidae</taxon>
        <taxon>Onygenales</taxon>
        <taxon>Onygenaceae</taxon>
        <taxon>Uncinocarpus</taxon>
    </lineage>
</organism>
<evidence type="ECO:0000313" key="5">
    <source>
        <dbReference type="Proteomes" id="UP000002058"/>
    </source>
</evidence>
<protein>
    <submittedName>
        <fullName evidence="4">Beta-lactamase</fullName>
    </submittedName>
</protein>
<dbReference type="GeneID" id="8444894"/>
<dbReference type="PANTHER" id="PTHR43283:SF17">
    <property type="entry name" value="(LOVD), PUTATIVE (AFU_ORTHOLOGUE AFUA_5G00920)-RELATED"/>
    <property type="match status" value="1"/>
</dbReference>
<keyword evidence="2" id="KW-0378">Hydrolase</keyword>
<dbReference type="PANTHER" id="PTHR43283">
    <property type="entry name" value="BETA-LACTAMASE-RELATED"/>
    <property type="match status" value="1"/>
</dbReference>
<evidence type="ECO:0000256" key="2">
    <source>
        <dbReference type="ARBA" id="ARBA00022801"/>
    </source>
</evidence>
<evidence type="ECO:0000313" key="4">
    <source>
        <dbReference type="EMBL" id="EEP75397.1"/>
    </source>
</evidence>
<dbReference type="GO" id="GO:0016787">
    <property type="term" value="F:hydrolase activity"/>
    <property type="evidence" value="ECO:0007669"/>
    <property type="project" value="UniProtKB-KW"/>
</dbReference>
<evidence type="ECO:0000256" key="1">
    <source>
        <dbReference type="ARBA" id="ARBA00009009"/>
    </source>
</evidence>
<gene>
    <name evidence="4" type="ORF">UREG_00243</name>
</gene>
<evidence type="ECO:0000259" key="3">
    <source>
        <dbReference type="Pfam" id="PF00144"/>
    </source>
</evidence>
<dbReference type="InterPro" id="IPR012338">
    <property type="entry name" value="Beta-lactam/transpept-like"/>
</dbReference>
<keyword evidence="5" id="KW-1185">Reference proteome</keyword>
<accession>C4JL28</accession>
<dbReference type="Pfam" id="PF00144">
    <property type="entry name" value="Beta-lactamase"/>
    <property type="match status" value="1"/>
</dbReference>
<comment type="similarity">
    <text evidence="1">Belongs to the class-A beta-lactamase family.</text>
</comment>
<proteinExistence type="inferred from homology"/>
<dbReference type="EMBL" id="CH476615">
    <property type="protein sequence ID" value="EEP75397.1"/>
    <property type="molecule type" value="Genomic_DNA"/>
</dbReference>
<dbReference type="KEGG" id="ure:UREG_00243"/>
<dbReference type="InParanoid" id="C4JL28"/>
<sequence>MASLEQAFEEACSAGRIPHAVLAASSKDGKFTYTKAFGFQRLDQDPKPPIKEDDIMAVASLTKLMTSIAALQCVERGLIKLDDDVAEILPELADLEILEFDPQTKEPILKKRQNAITLRHLLTHSAGLAYESMSPLLQQYNKIMGRPANTNTTITTRFNCPLLFEPGTGWSYGTSLDWVGLLVMRITKSSLEDYMRQNIWRPLGIEADTTFWPLENASLKDRIVGMTIRDPSIPDRKGKVLPYNGPPVMGVVTEECGGHGVSISIPSFMKVLKSLLADDEKLLRKETVKLMFEPQLSAQSQAALQKIFASRKDSQSFNADFPETCRYDWGLAGILILDDVPWGRRKGTMLWGGLPNLFWFIDREANLCGAYGGQVLMNGDPQAMEMISLFERTMYDRASKM</sequence>
<dbReference type="Proteomes" id="UP000002058">
    <property type="component" value="Unassembled WGS sequence"/>
</dbReference>